<evidence type="ECO:0000313" key="2">
    <source>
        <dbReference type="EMBL" id="GAA0922062.1"/>
    </source>
</evidence>
<proteinExistence type="predicted"/>
<feature type="compositionally biased region" description="Basic and acidic residues" evidence="1">
    <location>
        <begin position="149"/>
        <end position="163"/>
    </location>
</feature>
<sequence>MTSSQEQLSELTRRTQEGFRNLWQQWAEKSSELMKGMTSRTHAAAPPAGSSKEVLDAVFDFAEHLIAQQRIFAKQMLAAAAKAQQPAPPATEAPVSAPSPPGTASAGPVGPGQSSSPEADRPGAGPMGPGHRPRLTCAEPSAGTPRASTTRETRWRPPNDLRLRLQRVRPLPLGLRAPDRKGNLGPNRSTTSERSSRGHCGSALRWAGDCSSSSPRWP</sequence>
<organism evidence="2 3">
    <name type="scientific">Pseudonocardia zijingensis</name>
    <dbReference type="NCBI Taxonomy" id="153376"/>
    <lineage>
        <taxon>Bacteria</taxon>
        <taxon>Bacillati</taxon>
        <taxon>Actinomycetota</taxon>
        <taxon>Actinomycetes</taxon>
        <taxon>Pseudonocardiales</taxon>
        <taxon>Pseudonocardiaceae</taxon>
        <taxon>Pseudonocardia</taxon>
    </lineage>
</organism>
<evidence type="ECO:0000256" key="1">
    <source>
        <dbReference type="SAM" id="MobiDB-lite"/>
    </source>
</evidence>
<protein>
    <submittedName>
        <fullName evidence="2">Uncharacterized protein</fullName>
    </submittedName>
</protein>
<name>A0ABN1P423_9PSEU</name>
<dbReference type="RefSeq" id="WP_343938458.1">
    <property type="nucleotide sequence ID" value="NZ_BAAAHP010000014.1"/>
</dbReference>
<feature type="compositionally biased region" description="Low complexity" evidence="1">
    <location>
        <begin position="102"/>
        <end position="112"/>
    </location>
</feature>
<dbReference type="EMBL" id="BAAAHP010000014">
    <property type="protein sequence ID" value="GAA0922062.1"/>
    <property type="molecule type" value="Genomic_DNA"/>
</dbReference>
<gene>
    <name evidence="2" type="ORF">GCM10009559_05260</name>
</gene>
<feature type="compositionally biased region" description="Pro residues" evidence="1">
    <location>
        <begin position="86"/>
        <end position="101"/>
    </location>
</feature>
<comment type="caution">
    <text evidence="2">The sequence shown here is derived from an EMBL/GenBank/DDBJ whole genome shotgun (WGS) entry which is preliminary data.</text>
</comment>
<evidence type="ECO:0000313" key="3">
    <source>
        <dbReference type="Proteomes" id="UP001499967"/>
    </source>
</evidence>
<reference evidence="2 3" key="1">
    <citation type="journal article" date="2019" name="Int. J. Syst. Evol. Microbiol.">
        <title>The Global Catalogue of Microorganisms (GCM) 10K type strain sequencing project: providing services to taxonomists for standard genome sequencing and annotation.</title>
        <authorList>
            <consortium name="The Broad Institute Genomics Platform"/>
            <consortium name="The Broad Institute Genome Sequencing Center for Infectious Disease"/>
            <person name="Wu L."/>
            <person name="Ma J."/>
        </authorList>
    </citation>
    <scope>NUCLEOTIDE SEQUENCE [LARGE SCALE GENOMIC DNA]</scope>
    <source>
        <strain evidence="2 3">JCM 11117</strain>
    </source>
</reference>
<feature type="compositionally biased region" description="Low complexity" evidence="1">
    <location>
        <begin position="76"/>
        <end position="85"/>
    </location>
</feature>
<feature type="region of interest" description="Disordered" evidence="1">
    <location>
        <begin position="76"/>
        <end position="218"/>
    </location>
</feature>
<dbReference type="Proteomes" id="UP001499967">
    <property type="component" value="Unassembled WGS sequence"/>
</dbReference>
<keyword evidence="3" id="KW-1185">Reference proteome</keyword>
<accession>A0ABN1P423</accession>